<accession>A0A1D8IQ50</accession>
<dbReference type="EMBL" id="CP017415">
    <property type="protein sequence ID" value="AOU98555.1"/>
    <property type="molecule type" value="Genomic_DNA"/>
</dbReference>
<name>A0A1D8IQ50_9GAMM</name>
<reference evidence="2" key="1">
    <citation type="submission" date="2016-09" db="EMBL/GenBank/DDBJ databases">
        <title>Acidihalobacter prosperus F5.</title>
        <authorList>
            <person name="Khaleque H.N."/>
            <person name="Ramsay J.P."/>
            <person name="Kaksonen A.H."/>
            <person name="Boxall N.J."/>
            <person name="Watkin E.L.J."/>
        </authorList>
    </citation>
    <scope>NUCLEOTIDE SEQUENCE [LARGE SCALE GENOMIC DNA]</scope>
    <source>
        <strain evidence="2">F5</strain>
    </source>
</reference>
<keyword evidence="2" id="KW-1185">Reference proteome</keyword>
<protein>
    <submittedName>
        <fullName evidence="1">Uncharacterized protein</fullName>
    </submittedName>
</protein>
<organism evidence="1 2">
    <name type="scientific">Acidihalobacter yilgarnensis</name>
    <dbReference type="NCBI Taxonomy" id="2819280"/>
    <lineage>
        <taxon>Bacteria</taxon>
        <taxon>Pseudomonadati</taxon>
        <taxon>Pseudomonadota</taxon>
        <taxon>Gammaproteobacteria</taxon>
        <taxon>Chromatiales</taxon>
        <taxon>Ectothiorhodospiraceae</taxon>
        <taxon>Acidihalobacter</taxon>
    </lineage>
</organism>
<dbReference type="KEGG" id="aprs:BI364_11850"/>
<proteinExistence type="predicted"/>
<dbReference type="Proteomes" id="UP000095401">
    <property type="component" value="Chromosome"/>
</dbReference>
<gene>
    <name evidence="1" type="ORF">BI364_11850</name>
</gene>
<dbReference type="AlphaFoldDB" id="A0A1D8IQ50"/>
<evidence type="ECO:0000313" key="2">
    <source>
        <dbReference type="Proteomes" id="UP000095401"/>
    </source>
</evidence>
<evidence type="ECO:0000313" key="1">
    <source>
        <dbReference type="EMBL" id="AOU98555.1"/>
    </source>
</evidence>
<dbReference type="Gene3D" id="3.40.50.2000">
    <property type="entry name" value="Glycogen Phosphorylase B"/>
    <property type="match status" value="1"/>
</dbReference>
<sequence>MLPDYQPDTSLCERFADFRERRYWVFYAPNTSEGEEARAYGVLFDILRKQTAIMMISPADPARYEPVYYDALKYSLPTIRHSRLFTSKVPKNSRVYFIEEPEPVADFYACADVVLLGVR</sequence>
<dbReference type="RefSeq" id="WP_070078915.1">
    <property type="nucleotide sequence ID" value="NZ_CP017415.1"/>
</dbReference>